<proteinExistence type="predicted"/>
<dbReference type="RefSeq" id="WP_021712931.1">
    <property type="nucleotide sequence ID" value="NZ_BATM01000008.1"/>
</dbReference>
<dbReference type="GO" id="GO:0071281">
    <property type="term" value="P:cellular response to iron ion"/>
    <property type="evidence" value="ECO:0007669"/>
    <property type="project" value="TreeGrafter"/>
</dbReference>
<feature type="domain" description="Fe/B12 periplasmic-binding" evidence="1">
    <location>
        <begin position="43"/>
        <end position="302"/>
    </location>
</feature>
<dbReference type="InterPro" id="IPR002491">
    <property type="entry name" value="ABC_transptr_periplasmic_BD"/>
</dbReference>
<dbReference type="AlphaFoldDB" id="U3AZR4"/>
<keyword evidence="3" id="KW-1185">Reference proteome</keyword>
<dbReference type="PANTHER" id="PTHR30535:SF34">
    <property type="entry name" value="MOLYBDATE-BINDING PROTEIN MOLA"/>
    <property type="match status" value="1"/>
</dbReference>
<dbReference type="Gene3D" id="3.40.50.1980">
    <property type="entry name" value="Nitrogenase molybdenum iron protein domain"/>
    <property type="match status" value="2"/>
</dbReference>
<gene>
    <name evidence="2" type="ORF">VEZ01S_08_02560</name>
</gene>
<evidence type="ECO:0000313" key="2">
    <source>
        <dbReference type="EMBL" id="GAD79220.1"/>
    </source>
</evidence>
<evidence type="ECO:0000313" key="3">
    <source>
        <dbReference type="Proteomes" id="UP000016562"/>
    </source>
</evidence>
<reference evidence="2 3" key="1">
    <citation type="submission" date="2013-09" db="EMBL/GenBank/DDBJ databases">
        <title>Whole genome shotgun sequence of Vibrio ezurae NBRC 102218.</title>
        <authorList>
            <person name="Yoshida I."/>
            <person name="Hosoyama A."/>
            <person name="Numata M."/>
            <person name="Hashimoto M."/>
            <person name="Hosoyama Y."/>
            <person name="Tsuchikane K."/>
            <person name="Noguchi M."/>
            <person name="Hirakata S."/>
            <person name="Ichikawa N."/>
            <person name="Ohji S."/>
            <person name="Yamazoe A."/>
            <person name="Fujita N."/>
        </authorList>
    </citation>
    <scope>NUCLEOTIDE SEQUENCE [LARGE SCALE GENOMIC DNA]</scope>
    <source>
        <strain evidence="2 3">NBRC 102218</strain>
    </source>
</reference>
<name>U3AZR4_9VIBR</name>
<comment type="caution">
    <text evidence="2">The sequence shown here is derived from an EMBL/GenBank/DDBJ whole genome shotgun (WGS) entry which is preliminary data.</text>
</comment>
<organism evidence="2 3">
    <name type="scientific">Vibrio ezurae NBRC 102218</name>
    <dbReference type="NCBI Taxonomy" id="1219080"/>
    <lineage>
        <taxon>Bacteria</taxon>
        <taxon>Pseudomonadati</taxon>
        <taxon>Pseudomonadota</taxon>
        <taxon>Gammaproteobacteria</taxon>
        <taxon>Vibrionales</taxon>
        <taxon>Vibrionaceae</taxon>
        <taxon>Vibrio</taxon>
    </lineage>
</organism>
<dbReference type="PANTHER" id="PTHR30535">
    <property type="entry name" value="VITAMIN B12-BINDING PROTEIN"/>
    <property type="match status" value="1"/>
</dbReference>
<accession>U3AZR4</accession>
<sequence>MGSFMRGFAVLVYLYSAVVWAQFPITVTDASGQSMTFDKAPEKISSKTLFSDEVLLDMIPAKRFSSVTNLVDDEHFSVIAGKVPASVPRLDLNVEQILVNRPDLVFAATWSDRGRIQQLRSAGIKVFVLPVPSTLIEIEELIKKMGKIVGEDNNAKAIVVDMERRLEEGLVYTSHKYRVLDYNNWGTSSTRDSTWQLIVEQSGFDNVVADLDADKYGQTPMSKELIVALDPEVLFIPAFAANDESGSTDLLHQVLTDPALRNVKAVKEGNVYPIPQYLRSTYSQYIVDTILFVNRAVLGTPAP</sequence>
<protein>
    <submittedName>
        <fullName evidence="2">Putative ABC transporter substrate-binding protein</fullName>
    </submittedName>
</protein>
<dbReference type="eggNOG" id="COG0614">
    <property type="taxonomic scope" value="Bacteria"/>
</dbReference>
<dbReference type="InterPro" id="IPR050902">
    <property type="entry name" value="ABC_Transporter_SBP"/>
</dbReference>
<dbReference type="PROSITE" id="PS50983">
    <property type="entry name" value="FE_B12_PBP"/>
    <property type="match status" value="1"/>
</dbReference>
<dbReference type="Proteomes" id="UP000016562">
    <property type="component" value="Unassembled WGS sequence"/>
</dbReference>
<dbReference type="SUPFAM" id="SSF53807">
    <property type="entry name" value="Helical backbone' metal receptor"/>
    <property type="match status" value="1"/>
</dbReference>
<evidence type="ECO:0000259" key="1">
    <source>
        <dbReference type="PROSITE" id="PS50983"/>
    </source>
</evidence>
<dbReference type="EMBL" id="BATM01000008">
    <property type="protein sequence ID" value="GAD79220.1"/>
    <property type="molecule type" value="Genomic_DNA"/>
</dbReference>
<dbReference type="Pfam" id="PF01497">
    <property type="entry name" value="Peripla_BP_2"/>
    <property type="match status" value="1"/>
</dbReference>
<dbReference type="STRING" id="1219080.VEZ01S_08_02560"/>